<dbReference type="Pfam" id="PF01047">
    <property type="entry name" value="MarR"/>
    <property type="match status" value="1"/>
</dbReference>
<dbReference type="Gene3D" id="1.10.10.10">
    <property type="entry name" value="Winged helix-like DNA-binding domain superfamily/Winged helix DNA-binding domain"/>
    <property type="match status" value="1"/>
</dbReference>
<keyword evidence="3" id="KW-0804">Transcription</keyword>
<evidence type="ECO:0000256" key="4">
    <source>
        <dbReference type="SAM" id="Phobius"/>
    </source>
</evidence>
<keyword evidence="7" id="KW-1185">Reference proteome</keyword>
<proteinExistence type="predicted"/>
<keyword evidence="4" id="KW-0812">Transmembrane</keyword>
<dbReference type="InterPro" id="IPR039422">
    <property type="entry name" value="MarR/SlyA-like"/>
</dbReference>
<feature type="domain" description="HTH marR-type" evidence="5">
    <location>
        <begin position="2"/>
        <end position="132"/>
    </location>
</feature>
<dbReference type="GO" id="GO:0003677">
    <property type="term" value="F:DNA binding"/>
    <property type="evidence" value="ECO:0007669"/>
    <property type="project" value="UniProtKB-KW"/>
</dbReference>
<sequence length="132" mass="14368">MTTCFCTNLRLATRRLTAVYDAALAPVGINIGQYFLLRKIRDRRSVSLTELGQLAELERSTVGRNARVLERMGLVVTARGESDQREALVSLTPAGHTLLKDAQPLWEGAQGATASRLGMANLSTLQTVLEAI</sequence>
<dbReference type="RefSeq" id="WP_282585567.1">
    <property type="nucleotide sequence ID" value="NZ_JAMOIM010000008.1"/>
</dbReference>
<gene>
    <name evidence="6" type="ORF">M8523_14375</name>
</gene>
<dbReference type="PANTHER" id="PTHR33164:SF105">
    <property type="entry name" value="TRANSCRIPTIONAL REPRESSOR PROTEIN-RELATED"/>
    <property type="match status" value="1"/>
</dbReference>
<name>A0AA41YV80_9HYPH</name>
<evidence type="ECO:0000256" key="3">
    <source>
        <dbReference type="ARBA" id="ARBA00023163"/>
    </source>
</evidence>
<organism evidence="6 7">
    <name type="scientific">Lichenifustis flavocetrariae</name>
    <dbReference type="NCBI Taxonomy" id="2949735"/>
    <lineage>
        <taxon>Bacteria</taxon>
        <taxon>Pseudomonadati</taxon>
        <taxon>Pseudomonadota</taxon>
        <taxon>Alphaproteobacteria</taxon>
        <taxon>Hyphomicrobiales</taxon>
        <taxon>Lichenihabitantaceae</taxon>
        <taxon>Lichenifustis</taxon>
    </lineage>
</organism>
<dbReference type="InterPro" id="IPR000835">
    <property type="entry name" value="HTH_MarR-typ"/>
</dbReference>
<evidence type="ECO:0000313" key="6">
    <source>
        <dbReference type="EMBL" id="MCW6509209.1"/>
    </source>
</evidence>
<keyword evidence="2 6" id="KW-0238">DNA-binding</keyword>
<evidence type="ECO:0000256" key="1">
    <source>
        <dbReference type="ARBA" id="ARBA00023015"/>
    </source>
</evidence>
<keyword evidence="4" id="KW-1133">Transmembrane helix</keyword>
<evidence type="ECO:0000256" key="2">
    <source>
        <dbReference type="ARBA" id="ARBA00023125"/>
    </source>
</evidence>
<dbReference type="AlphaFoldDB" id="A0AA41YV80"/>
<comment type="caution">
    <text evidence="6">The sequence shown here is derived from an EMBL/GenBank/DDBJ whole genome shotgun (WGS) entry which is preliminary data.</text>
</comment>
<dbReference type="PANTHER" id="PTHR33164">
    <property type="entry name" value="TRANSCRIPTIONAL REGULATOR, MARR FAMILY"/>
    <property type="match status" value="1"/>
</dbReference>
<dbReference type="SUPFAM" id="SSF46785">
    <property type="entry name" value="Winged helix' DNA-binding domain"/>
    <property type="match status" value="1"/>
</dbReference>
<dbReference type="InterPro" id="IPR036388">
    <property type="entry name" value="WH-like_DNA-bd_sf"/>
</dbReference>
<reference evidence="6" key="1">
    <citation type="submission" date="2022-05" db="EMBL/GenBank/DDBJ databases">
        <authorList>
            <person name="Pankratov T."/>
        </authorList>
    </citation>
    <scope>NUCLEOTIDE SEQUENCE</scope>
    <source>
        <strain evidence="6">BP6-180914</strain>
    </source>
</reference>
<feature type="transmembrane region" description="Helical" evidence="4">
    <location>
        <begin position="18"/>
        <end position="37"/>
    </location>
</feature>
<dbReference type="InterPro" id="IPR036390">
    <property type="entry name" value="WH_DNA-bd_sf"/>
</dbReference>
<dbReference type="SMART" id="SM00347">
    <property type="entry name" value="HTH_MARR"/>
    <property type="match status" value="1"/>
</dbReference>
<protein>
    <submittedName>
        <fullName evidence="6">Winged helix DNA-binding protein</fullName>
    </submittedName>
</protein>
<evidence type="ECO:0000313" key="7">
    <source>
        <dbReference type="Proteomes" id="UP001165667"/>
    </source>
</evidence>
<keyword evidence="4" id="KW-0472">Membrane</keyword>
<accession>A0AA41YV80</accession>
<evidence type="ECO:0000259" key="5">
    <source>
        <dbReference type="PROSITE" id="PS50995"/>
    </source>
</evidence>
<dbReference type="InterPro" id="IPR023187">
    <property type="entry name" value="Tscrpt_reg_MarR-type_CS"/>
</dbReference>
<dbReference type="EMBL" id="JAMOIM010000008">
    <property type="protein sequence ID" value="MCW6509209.1"/>
    <property type="molecule type" value="Genomic_DNA"/>
</dbReference>
<dbReference type="PROSITE" id="PS01117">
    <property type="entry name" value="HTH_MARR_1"/>
    <property type="match status" value="1"/>
</dbReference>
<dbReference type="GO" id="GO:0006950">
    <property type="term" value="P:response to stress"/>
    <property type="evidence" value="ECO:0007669"/>
    <property type="project" value="TreeGrafter"/>
</dbReference>
<dbReference type="PROSITE" id="PS50995">
    <property type="entry name" value="HTH_MARR_2"/>
    <property type="match status" value="1"/>
</dbReference>
<keyword evidence="1" id="KW-0805">Transcription regulation</keyword>
<dbReference type="GO" id="GO:0003700">
    <property type="term" value="F:DNA-binding transcription factor activity"/>
    <property type="evidence" value="ECO:0007669"/>
    <property type="project" value="InterPro"/>
</dbReference>
<dbReference type="Proteomes" id="UP001165667">
    <property type="component" value="Unassembled WGS sequence"/>
</dbReference>